<evidence type="ECO:0000256" key="4">
    <source>
        <dbReference type="ARBA" id="ARBA00022801"/>
    </source>
</evidence>
<dbReference type="Pfam" id="PF00293">
    <property type="entry name" value="NUDIX"/>
    <property type="match status" value="1"/>
</dbReference>
<organism evidence="7 8">
    <name type="scientific">Candidatus Woesebacteria bacterium GWA1_41_8</name>
    <dbReference type="NCBI Taxonomy" id="1802471"/>
    <lineage>
        <taxon>Bacteria</taxon>
        <taxon>Candidatus Woeseibacteriota</taxon>
    </lineage>
</organism>
<evidence type="ECO:0000259" key="6">
    <source>
        <dbReference type="PROSITE" id="PS51462"/>
    </source>
</evidence>
<dbReference type="PANTHER" id="PTHR43758">
    <property type="entry name" value="7,8-DIHYDRO-8-OXOGUANINE TRIPHOSPHATASE"/>
    <property type="match status" value="1"/>
</dbReference>
<comment type="cofactor">
    <cofactor evidence="1">
        <name>Mg(2+)</name>
        <dbReference type="ChEBI" id="CHEBI:18420"/>
    </cofactor>
</comment>
<feature type="domain" description="Nudix hydrolase" evidence="6">
    <location>
        <begin position="1"/>
        <end position="99"/>
    </location>
</feature>
<dbReference type="InterPro" id="IPR000086">
    <property type="entry name" value="NUDIX_hydrolase_dom"/>
</dbReference>
<keyword evidence="5" id="KW-0460">Magnesium</keyword>
<dbReference type="EMBL" id="MGFJ01000002">
    <property type="protein sequence ID" value="OGM03215.1"/>
    <property type="molecule type" value="Genomic_DNA"/>
</dbReference>
<accession>A0A1F7WMH8</accession>
<comment type="caution">
    <text evidence="7">The sequence shown here is derived from an EMBL/GenBank/DDBJ whole genome shotgun (WGS) entry which is preliminary data.</text>
</comment>
<dbReference type="Proteomes" id="UP000176198">
    <property type="component" value="Unassembled WGS sequence"/>
</dbReference>
<dbReference type="InterPro" id="IPR015797">
    <property type="entry name" value="NUDIX_hydrolase-like_dom_sf"/>
</dbReference>
<dbReference type="PANTHER" id="PTHR43758:SF2">
    <property type="entry name" value="OXIDIZED PURINE NUCLEOSIDE TRIPHOSPHATE HYDROLASE"/>
    <property type="match status" value="1"/>
</dbReference>
<evidence type="ECO:0000313" key="7">
    <source>
        <dbReference type="EMBL" id="OGM03215.1"/>
    </source>
</evidence>
<dbReference type="STRING" id="1802471.A2115_02815"/>
<evidence type="ECO:0000256" key="1">
    <source>
        <dbReference type="ARBA" id="ARBA00001946"/>
    </source>
</evidence>
<dbReference type="GO" id="GO:0016818">
    <property type="term" value="F:hydrolase activity, acting on acid anhydrides, in phosphorus-containing anhydrides"/>
    <property type="evidence" value="ECO:0007669"/>
    <property type="project" value="TreeGrafter"/>
</dbReference>
<keyword evidence="4" id="KW-0378">Hydrolase</keyword>
<dbReference type="PROSITE" id="PS51462">
    <property type="entry name" value="NUDIX"/>
    <property type="match status" value="1"/>
</dbReference>
<evidence type="ECO:0000256" key="3">
    <source>
        <dbReference type="ARBA" id="ARBA00022723"/>
    </source>
</evidence>
<evidence type="ECO:0000256" key="2">
    <source>
        <dbReference type="ARBA" id="ARBA00005582"/>
    </source>
</evidence>
<keyword evidence="3" id="KW-0479">Metal-binding</keyword>
<dbReference type="AlphaFoldDB" id="A0A1F7WMH8"/>
<gene>
    <name evidence="7" type="ORF">A2115_02815</name>
</gene>
<protein>
    <recommendedName>
        <fullName evidence="6">Nudix hydrolase domain-containing protein</fullName>
    </recommendedName>
</protein>
<dbReference type="Gene3D" id="3.90.79.10">
    <property type="entry name" value="Nucleoside Triphosphate Pyrophosphohydrolase"/>
    <property type="match status" value="1"/>
</dbReference>
<proteinExistence type="inferred from homology"/>
<evidence type="ECO:0000256" key="5">
    <source>
        <dbReference type="ARBA" id="ARBA00022842"/>
    </source>
</evidence>
<sequence length="121" mass="14278">MLPGGKQEVDETPQQAAIREYFEETGIKVVNPKLKIVATHNHYYKNRVYIVYIFVAQEFSGELKESDEGKPMWMKLEALLKDEKLYPDLRRHIRLAMEDTGNEVIFTYHKFNKDLEIIEES</sequence>
<evidence type="ECO:0000313" key="8">
    <source>
        <dbReference type="Proteomes" id="UP000176198"/>
    </source>
</evidence>
<dbReference type="SUPFAM" id="SSF55811">
    <property type="entry name" value="Nudix"/>
    <property type="match status" value="1"/>
</dbReference>
<dbReference type="GO" id="GO:0005737">
    <property type="term" value="C:cytoplasm"/>
    <property type="evidence" value="ECO:0007669"/>
    <property type="project" value="TreeGrafter"/>
</dbReference>
<name>A0A1F7WMH8_9BACT</name>
<dbReference type="GO" id="GO:0046872">
    <property type="term" value="F:metal ion binding"/>
    <property type="evidence" value="ECO:0007669"/>
    <property type="project" value="UniProtKB-KW"/>
</dbReference>
<comment type="similarity">
    <text evidence="2">Belongs to the Nudix hydrolase family.</text>
</comment>
<reference evidence="7 8" key="1">
    <citation type="journal article" date="2016" name="Nat. Commun.">
        <title>Thousands of microbial genomes shed light on interconnected biogeochemical processes in an aquifer system.</title>
        <authorList>
            <person name="Anantharaman K."/>
            <person name="Brown C.T."/>
            <person name="Hug L.A."/>
            <person name="Sharon I."/>
            <person name="Castelle C.J."/>
            <person name="Probst A.J."/>
            <person name="Thomas B.C."/>
            <person name="Singh A."/>
            <person name="Wilkins M.J."/>
            <person name="Karaoz U."/>
            <person name="Brodie E.L."/>
            <person name="Williams K.H."/>
            <person name="Hubbard S.S."/>
            <person name="Banfield J.F."/>
        </authorList>
    </citation>
    <scope>NUCLEOTIDE SEQUENCE [LARGE SCALE GENOMIC DNA]</scope>
</reference>